<accession>A0AAU9JTC5</accession>
<evidence type="ECO:0000313" key="4">
    <source>
        <dbReference type="Proteomes" id="UP001162131"/>
    </source>
</evidence>
<dbReference type="Gene3D" id="3.30.420.10">
    <property type="entry name" value="Ribonuclease H-like superfamily/Ribonuclease H"/>
    <property type="match status" value="1"/>
</dbReference>
<sequence length="563" mass="66091">MVKHHHKAASKVVTDASGMKKTLDDRDSPIIWSSPLIDPQQDLTEDEIIKLSTPTRIVVPSQDEDGTNLPPRHIYTYWLDFTTSHIRNNADMPEEPMDPAEARFLEQRVQVLMEQFKSNPPTNATVKIDEKSKDFMEQIWPVLSQSEFKNEILDFVIKKSEQENKLTRAARIENEKEFILSLDPRLVHRVLYLNYLRYNVYAIYRKLRSSAPKSVLWRIVNIFSRKGPGFFEDLFPLKPKLAIPTQLERLVIEQAEDPRFRTCSLHDRAIMIKQQTKQEVTAETIKKIFIKNGYTRKLTKPLVPEANNIPHKNSRVKVVKALIDLHWQHKEIVSVDETQCNRSLLKSYGWAKEGETAIVQSGRIGKPIHIICAITQDRLLGYMLRNERIKGYPYKYFLMQVVDKLKEIDPLNYKERFFIFMDNAGAHKRKMVKDWIELEGITVLCNAPMTPQIQPIEYIFSMFKRALRDKLHFDREKLMVHIFHSFRSVAQQQIKIYNTFIHTFKFYKPLLEYQDLHTQKQFAPLFDHYGNNPISYSAITKIKKSFENEKKEEAPKVEDINVS</sequence>
<evidence type="ECO:0000256" key="1">
    <source>
        <dbReference type="SAM" id="MobiDB-lite"/>
    </source>
</evidence>
<organism evidence="3 4">
    <name type="scientific">Blepharisma stoltei</name>
    <dbReference type="NCBI Taxonomy" id="1481888"/>
    <lineage>
        <taxon>Eukaryota</taxon>
        <taxon>Sar</taxon>
        <taxon>Alveolata</taxon>
        <taxon>Ciliophora</taxon>
        <taxon>Postciliodesmatophora</taxon>
        <taxon>Heterotrichea</taxon>
        <taxon>Heterotrichida</taxon>
        <taxon>Blepharismidae</taxon>
        <taxon>Blepharisma</taxon>
    </lineage>
</organism>
<evidence type="ECO:0000259" key="2">
    <source>
        <dbReference type="Pfam" id="PF13358"/>
    </source>
</evidence>
<dbReference type="Proteomes" id="UP001162131">
    <property type="component" value="Unassembled WGS sequence"/>
</dbReference>
<evidence type="ECO:0000313" key="3">
    <source>
        <dbReference type="EMBL" id="CAG9328186.1"/>
    </source>
</evidence>
<keyword evidence="4" id="KW-1185">Reference proteome</keyword>
<feature type="region of interest" description="Disordered" evidence="1">
    <location>
        <begin position="1"/>
        <end position="21"/>
    </location>
</feature>
<dbReference type="AlphaFoldDB" id="A0AAU9JTC5"/>
<name>A0AAU9JTC5_9CILI</name>
<gene>
    <name evidence="3" type="ORF">BSTOLATCC_MIC45641</name>
</gene>
<reference evidence="3" key="1">
    <citation type="submission" date="2021-09" db="EMBL/GenBank/DDBJ databases">
        <authorList>
            <consortium name="AG Swart"/>
            <person name="Singh M."/>
            <person name="Singh A."/>
            <person name="Seah K."/>
            <person name="Emmerich C."/>
        </authorList>
    </citation>
    <scope>NUCLEOTIDE SEQUENCE</scope>
    <source>
        <strain evidence="3">ATCC30299</strain>
    </source>
</reference>
<dbReference type="GO" id="GO:0003676">
    <property type="term" value="F:nucleic acid binding"/>
    <property type="evidence" value="ECO:0007669"/>
    <property type="project" value="InterPro"/>
</dbReference>
<dbReference type="EMBL" id="CAJZBQ010000045">
    <property type="protein sequence ID" value="CAG9328186.1"/>
    <property type="molecule type" value="Genomic_DNA"/>
</dbReference>
<protein>
    <recommendedName>
        <fullName evidence="2">Tc1-like transposase DDE domain-containing protein</fullName>
    </recommendedName>
</protein>
<dbReference type="InterPro" id="IPR036397">
    <property type="entry name" value="RNaseH_sf"/>
</dbReference>
<comment type="caution">
    <text evidence="3">The sequence shown here is derived from an EMBL/GenBank/DDBJ whole genome shotgun (WGS) entry which is preliminary data.</text>
</comment>
<feature type="domain" description="Tc1-like transposase DDE" evidence="2">
    <location>
        <begin position="332"/>
        <end position="475"/>
    </location>
</feature>
<dbReference type="Pfam" id="PF13358">
    <property type="entry name" value="DDE_3"/>
    <property type="match status" value="1"/>
</dbReference>
<proteinExistence type="predicted"/>
<dbReference type="InterPro" id="IPR038717">
    <property type="entry name" value="Tc1-like_DDE_dom"/>
</dbReference>